<dbReference type="InterPro" id="IPR000595">
    <property type="entry name" value="cNMP-bd_dom"/>
</dbReference>
<dbReference type="OrthoDB" id="41390at2"/>
<evidence type="ECO:0000256" key="3">
    <source>
        <dbReference type="ARBA" id="ARBA00023163"/>
    </source>
</evidence>
<dbReference type="GO" id="GO:0006355">
    <property type="term" value="P:regulation of DNA-templated transcription"/>
    <property type="evidence" value="ECO:0007669"/>
    <property type="project" value="InterPro"/>
</dbReference>
<keyword evidence="3" id="KW-0804">Transcription</keyword>
<comment type="caution">
    <text evidence="6">The sequence shown here is derived from an EMBL/GenBank/DDBJ whole genome shotgun (WGS) entry which is preliminary data.</text>
</comment>
<dbReference type="InterPro" id="IPR036390">
    <property type="entry name" value="WH_DNA-bd_sf"/>
</dbReference>
<dbReference type="Gene3D" id="2.60.120.10">
    <property type="entry name" value="Jelly Rolls"/>
    <property type="match status" value="1"/>
</dbReference>
<dbReference type="Pfam" id="PF13545">
    <property type="entry name" value="HTH_Crp_2"/>
    <property type="match status" value="1"/>
</dbReference>
<dbReference type="AlphaFoldDB" id="A0A4S8QBR8"/>
<dbReference type="PROSITE" id="PS50042">
    <property type="entry name" value="CNMP_BINDING_3"/>
    <property type="match status" value="1"/>
</dbReference>
<dbReference type="EMBL" id="STGY01000032">
    <property type="protein sequence ID" value="THV41957.1"/>
    <property type="molecule type" value="Genomic_DNA"/>
</dbReference>
<gene>
    <name evidence="6" type="ORF">FAB82_08470</name>
</gene>
<evidence type="ECO:0000256" key="1">
    <source>
        <dbReference type="ARBA" id="ARBA00023015"/>
    </source>
</evidence>
<proteinExistence type="predicted"/>
<feature type="domain" description="Cyclic nucleotide-binding" evidence="4">
    <location>
        <begin position="29"/>
        <end position="111"/>
    </location>
</feature>
<protein>
    <submittedName>
        <fullName evidence="6">Crp/Fnr family transcriptional regulator</fullName>
    </submittedName>
</protein>
<dbReference type="Proteomes" id="UP000308760">
    <property type="component" value="Unassembled WGS sequence"/>
</dbReference>
<dbReference type="InterPro" id="IPR014710">
    <property type="entry name" value="RmlC-like_jellyroll"/>
</dbReference>
<dbReference type="InterPro" id="IPR036388">
    <property type="entry name" value="WH-like_DNA-bd_sf"/>
</dbReference>
<keyword evidence="7" id="KW-1185">Reference proteome</keyword>
<evidence type="ECO:0000259" key="5">
    <source>
        <dbReference type="PROSITE" id="PS51063"/>
    </source>
</evidence>
<evidence type="ECO:0000313" key="7">
    <source>
        <dbReference type="Proteomes" id="UP000308760"/>
    </source>
</evidence>
<accession>A0A4S8QBR8</accession>
<reference evidence="6 7" key="2">
    <citation type="submission" date="2019-05" db="EMBL/GenBank/DDBJ databases">
        <title>Glycomyces buryatensis sp. nov.</title>
        <authorList>
            <person name="Nikitina E."/>
        </authorList>
    </citation>
    <scope>NUCLEOTIDE SEQUENCE [LARGE SCALE GENOMIC DNA]</scope>
    <source>
        <strain evidence="6 7">18</strain>
    </source>
</reference>
<dbReference type="SMART" id="SM00419">
    <property type="entry name" value="HTH_CRP"/>
    <property type="match status" value="1"/>
</dbReference>
<dbReference type="SUPFAM" id="SSF51206">
    <property type="entry name" value="cAMP-binding domain-like"/>
    <property type="match status" value="1"/>
</dbReference>
<sequence length="218" mass="24085">MDNPMRGFEAMAGRGPWRLLMQHGRRQRWPPGVGLFSQGGRSSRVIAIHSGRVRVDYTNAEGRSTLLAMRGHGDLIGEFSVLDSQAHSADVRTVEACEGTIFHAPRFMRTVQRLELDGTLLKYLIKKTRETTEFTIATRLPVKARLAALLTYIVDAGDETTGPSIPMTQRELADSIGMSLRSVAGTIADWKELGVVRTEGSGMVIAESDFLRRLARSD</sequence>
<dbReference type="Gene3D" id="1.10.10.10">
    <property type="entry name" value="Winged helix-like DNA-binding domain superfamily/Winged helix DNA-binding domain"/>
    <property type="match status" value="1"/>
</dbReference>
<dbReference type="CDD" id="cd00038">
    <property type="entry name" value="CAP_ED"/>
    <property type="match status" value="1"/>
</dbReference>
<evidence type="ECO:0000256" key="2">
    <source>
        <dbReference type="ARBA" id="ARBA00023125"/>
    </source>
</evidence>
<dbReference type="InterPro" id="IPR018490">
    <property type="entry name" value="cNMP-bd_dom_sf"/>
</dbReference>
<dbReference type="Pfam" id="PF00027">
    <property type="entry name" value="cNMP_binding"/>
    <property type="match status" value="1"/>
</dbReference>
<keyword evidence="1" id="KW-0805">Transcription regulation</keyword>
<dbReference type="InterPro" id="IPR012318">
    <property type="entry name" value="HTH_CRP"/>
</dbReference>
<feature type="domain" description="HTH crp-type" evidence="5">
    <location>
        <begin position="140"/>
        <end position="209"/>
    </location>
</feature>
<dbReference type="SUPFAM" id="SSF46785">
    <property type="entry name" value="Winged helix' DNA-binding domain"/>
    <property type="match status" value="1"/>
</dbReference>
<name>A0A4S8QBR8_9ACTN</name>
<organism evidence="6 7">
    <name type="scientific">Glycomyces buryatensis</name>
    <dbReference type="NCBI Taxonomy" id="2570927"/>
    <lineage>
        <taxon>Bacteria</taxon>
        <taxon>Bacillati</taxon>
        <taxon>Actinomycetota</taxon>
        <taxon>Actinomycetes</taxon>
        <taxon>Glycomycetales</taxon>
        <taxon>Glycomycetaceae</taxon>
        <taxon>Glycomyces</taxon>
    </lineage>
</organism>
<dbReference type="GO" id="GO:0003677">
    <property type="term" value="F:DNA binding"/>
    <property type="evidence" value="ECO:0007669"/>
    <property type="project" value="UniProtKB-KW"/>
</dbReference>
<evidence type="ECO:0000313" key="6">
    <source>
        <dbReference type="EMBL" id="THV41957.1"/>
    </source>
</evidence>
<evidence type="ECO:0000259" key="4">
    <source>
        <dbReference type="PROSITE" id="PS50042"/>
    </source>
</evidence>
<dbReference type="SMART" id="SM00100">
    <property type="entry name" value="cNMP"/>
    <property type="match status" value="1"/>
</dbReference>
<dbReference type="PROSITE" id="PS51063">
    <property type="entry name" value="HTH_CRP_2"/>
    <property type="match status" value="1"/>
</dbReference>
<keyword evidence="2" id="KW-0238">DNA-binding</keyword>
<reference evidence="7" key="1">
    <citation type="submission" date="2019-04" db="EMBL/GenBank/DDBJ databases">
        <title>Nocardioides xinjiangensis sp. nov.</title>
        <authorList>
            <person name="Liu S."/>
        </authorList>
    </citation>
    <scope>NUCLEOTIDE SEQUENCE [LARGE SCALE GENOMIC DNA]</scope>
    <source>
        <strain evidence="7">18</strain>
    </source>
</reference>